<sequence>MQIMSSLRRVFPQSTIIATTHDPLCIRGMHDGEVVVLSRLRSQDGSFAMPNYVQVRADLPNVETMTIEQLLTSDLFSMFSTDSPAAERKLAELGTLLSRREGGDTLTDEESEVLQGLENEVTQALPLGTTQAQRLVLGAVAEFLDKRRGASVEQLAKLEGDTRKHILDALEGI</sequence>
<evidence type="ECO:0000313" key="2">
    <source>
        <dbReference type="Proteomes" id="UP000027180"/>
    </source>
</evidence>
<accession>A0A060I8M2</accession>
<evidence type="ECO:0000313" key="1">
    <source>
        <dbReference type="EMBL" id="AIC31313.1"/>
    </source>
</evidence>
<dbReference type="AlphaFoldDB" id="A0A060I8M2"/>
<proteinExistence type="predicted"/>
<gene>
    <name evidence="1" type="ORF">IE4771_PE00087</name>
</gene>
<dbReference type="EMBL" id="CP006991">
    <property type="protein sequence ID" value="AIC31313.1"/>
    <property type="molecule type" value="Genomic_DNA"/>
</dbReference>
<dbReference type="KEGG" id="rei:IE4771_PE00087"/>
<dbReference type="Proteomes" id="UP000027180">
    <property type="component" value="Plasmid pRetIE4771e"/>
</dbReference>
<protein>
    <submittedName>
        <fullName evidence="1">Uncharacterized protein</fullName>
    </submittedName>
</protein>
<organism evidence="1 2">
    <name type="scientific">Rhizobium etli bv. mimosae str. IE4771</name>
    <dbReference type="NCBI Taxonomy" id="1432050"/>
    <lineage>
        <taxon>Bacteria</taxon>
        <taxon>Pseudomonadati</taxon>
        <taxon>Pseudomonadota</taxon>
        <taxon>Alphaproteobacteria</taxon>
        <taxon>Hyphomicrobiales</taxon>
        <taxon>Rhizobiaceae</taxon>
        <taxon>Rhizobium/Agrobacterium group</taxon>
        <taxon>Rhizobium</taxon>
    </lineage>
</organism>
<name>A0A060I8M2_RHIET</name>
<dbReference type="HOGENOM" id="CLU_1546378_0_0_5"/>
<keyword evidence="1" id="KW-0614">Plasmid</keyword>
<reference evidence="1 2" key="1">
    <citation type="submission" date="2013-12" db="EMBL/GenBank/DDBJ databases">
        <title>Complete genome sequence of Rhizobium etli bv. mimosae IE4771.</title>
        <authorList>
            <person name="Bustos P."/>
            <person name="Santamaria R.I."/>
            <person name="Lozano L."/>
            <person name="Ormeno-Orrillo E."/>
            <person name="Rogel M.A."/>
            <person name="Romero D."/>
            <person name="Cevallos M.A."/>
            <person name="Martinez-Romero E."/>
            <person name="Gonzalez V."/>
        </authorList>
    </citation>
    <scope>NUCLEOTIDE SEQUENCE [LARGE SCALE GENOMIC DNA]</scope>
    <source>
        <strain evidence="1 2">IE4771</strain>
        <plasmid evidence="2">Plasmid pRetIE4771e</plasmid>
    </source>
</reference>
<geneLocation type="plasmid" evidence="1 2">
    <name>pRetIE4771e</name>
</geneLocation>